<comment type="caution">
    <text evidence="8">The sequence shown here is derived from an EMBL/GenBank/DDBJ whole genome shotgun (WGS) entry which is preliminary data.</text>
</comment>
<feature type="transmembrane region" description="Helical" evidence="7">
    <location>
        <begin position="348"/>
        <end position="367"/>
    </location>
</feature>
<comment type="subcellular location">
    <subcellularLocation>
        <location evidence="1">Membrane</location>
        <topology evidence="1">Multi-pass membrane protein</topology>
    </subcellularLocation>
</comment>
<evidence type="ECO:0000256" key="1">
    <source>
        <dbReference type="ARBA" id="ARBA00004141"/>
    </source>
</evidence>
<evidence type="ECO:0000256" key="6">
    <source>
        <dbReference type="SAM" id="MobiDB-lite"/>
    </source>
</evidence>
<feature type="binding site" evidence="5">
    <location>
        <position position="411"/>
    </location>
    <ligand>
        <name>Zn(2+)</name>
        <dbReference type="ChEBI" id="CHEBI:29105"/>
    </ligand>
</feature>
<dbReference type="AlphaFoldDB" id="A0AAD7NHD9"/>
<feature type="transmembrane region" description="Helical" evidence="7">
    <location>
        <begin position="534"/>
        <end position="557"/>
    </location>
</feature>
<dbReference type="InterPro" id="IPR004254">
    <property type="entry name" value="AdipoR/HlyIII-related"/>
</dbReference>
<keyword evidence="2 7" id="KW-0812">Transmembrane</keyword>
<evidence type="ECO:0000256" key="3">
    <source>
        <dbReference type="ARBA" id="ARBA00022989"/>
    </source>
</evidence>
<feature type="transmembrane region" description="Helical" evidence="7">
    <location>
        <begin position="598"/>
        <end position="619"/>
    </location>
</feature>
<feature type="transmembrane region" description="Helical" evidence="7">
    <location>
        <begin position="569"/>
        <end position="592"/>
    </location>
</feature>
<dbReference type="PANTHER" id="PTHR20855">
    <property type="entry name" value="ADIPOR/PROGESTIN RECEPTOR-RELATED"/>
    <property type="match status" value="1"/>
</dbReference>
<feature type="transmembrane region" description="Helical" evidence="7">
    <location>
        <begin position="312"/>
        <end position="336"/>
    </location>
</feature>
<reference evidence="8" key="1">
    <citation type="submission" date="2023-03" db="EMBL/GenBank/DDBJ databases">
        <title>Massive genome expansion in bonnet fungi (Mycena s.s.) driven by repeated elements and novel gene families across ecological guilds.</title>
        <authorList>
            <consortium name="Lawrence Berkeley National Laboratory"/>
            <person name="Harder C.B."/>
            <person name="Miyauchi S."/>
            <person name="Viragh M."/>
            <person name="Kuo A."/>
            <person name="Thoen E."/>
            <person name="Andreopoulos B."/>
            <person name="Lu D."/>
            <person name="Skrede I."/>
            <person name="Drula E."/>
            <person name="Henrissat B."/>
            <person name="Morin E."/>
            <person name="Kohler A."/>
            <person name="Barry K."/>
            <person name="LaButti K."/>
            <person name="Morin E."/>
            <person name="Salamov A."/>
            <person name="Lipzen A."/>
            <person name="Mereny Z."/>
            <person name="Hegedus B."/>
            <person name="Baldrian P."/>
            <person name="Stursova M."/>
            <person name="Weitz H."/>
            <person name="Taylor A."/>
            <person name="Grigoriev I.V."/>
            <person name="Nagy L.G."/>
            <person name="Martin F."/>
            <person name="Kauserud H."/>
        </authorList>
    </citation>
    <scope>NUCLEOTIDE SEQUENCE</scope>
    <source>
        <strain evidence="8">CBHHK182m</strain>
    </source>
</reference>
<gene>
    <name evidence="8" type="ORF">B0H16DRAFT_1884552</name>
</gene>
<dbReference type="GO" id="GO:0016020">
    <property type="term" value="C:membrane"/>
    <property type="evidence" value="ECO:0007669"/>
    <property type="project" value="UniProtKB-SubCell"/>
</dbReference>
<feature type="transmembrane region" description="Helical" evidence="7">
    <location>
        <begin position="395"/>
        <end position="413"/>
    </location>
</feature>
<dbReference type="GO" id="GO:0046872">
    <property type="term" value="F:metal ion binding"/>
    <property type="evidence" value="ECO:0007669"/>
    <property type="project" value="UniProtKB-KW"/>
</dbReference>
<keyword evidence="3 7" id="KW-1133">Transmembrane helix</keyword>
<evidence type="ECO:0000256" key="2">
    <source>
        <dbReference type="ARBA" id="ARBA00022692"/>
    </source>
</evidence>
<dbReference type="GO" id="GO:0006882">
    <property type="term" value="P:intracellular zinc ion homeostasis"/>
    <property type="evidence" value="ECO:0007669"/>
    <property type="project" value="TreeGrafter"/>
</dbReference>
<evidence type="ECO:0000313" key="9">
    <source>
        <dbReference type="Proteomes" id="UP001215598"/>
    </source>
</evidence>
<dbReference type="PANTHER" id="PTHR20855:SF97">
    <property type="entry name" value="ADIPOR-LIKE RECEPTOR IZH3-RELATED"/>
    <property type="match status" value="1"/>
</dbReference>
<keyword evidence="9" id="KW-1185">Reference proteome</keyword>
<evidence type="ECO:0000256" key="7">
    <source>
        <dbReference type="SAM" id="Phobius"/>
    </source>
</evidence>
<evidence type="ECO:0000256" key="5">
    <source>
        <dbReference type="PIRSR" id="PIRSR604254-1"/>
    </source>
</evidence>
<dbReference type="EMBL" id="JARKIB010000036">
    <property type="protein sequence ID" value="KAJ7761134.1"/>
    <property type="molecule type" value="Genomic_DNA"/>
</dbReference>
<name>A0AAD7NHD9_9AGAR</name>
<accession>A0AAD7NHD9</accession>
<dbReference type="Pfam" id="PF03006">
    <property type="entry name" value="HlyIII"/>
    <property type="match status" value="1"/>
</dbReference>
<proteinExistence type="predicted"/>
<keyword evidence="5" id="KW-0479">Metal-binding</keyword>
<dbReference type="Proteomes" id="UP001215598">
    <property type="component" value="Unassembled WGS sequence"/>
</dbReference>
<evidence type="ECO:0000313" key="8">
    <source>
        <dbReference type="EMBL" id="KAJ7761134.1"/>
    </source>
</evidence>
<feature type="compositionally biased region" description="Low complexity" evidence="6">
    <location>
        <begin position="20"/>
        <end position="29"/>
    </location>
</feature>
<feature type="region of interest" description="Disordered" evidence="6">
    <location>
        <begin position="1"/>
        <end position="29"/>
    </location>
</feature>
<organism evidence="8 9">
    <name type="scientific">Mycena metata</name>
    <dbReference type="NCBI Taxonomy" id="1033252"/>
    <lineage>
        <taxon>Eukaryota</taxon>
        <taxon>Fungi</taxon>
        <taxon>Dikarya</taxon>
        <taxon>Basidiomycota</taxon>
        <taxon>Agaricomycotina</taxon>
        <taxon>Agaricomycetes</taxon>
        <taxon>Agaricomycetidae</taxon>
        <taxon>Agaricales</taxon>
        <taxon>Marasmiineae</taxon>
        <taxon>Mycenaceae</taxon>
        <taxon>Mycena</taxon>
    </lineage>
</organism>
<evidence type="ECO:0000256" key="4">
    <source>
        <dbReference type="ARBA" id="ARBA00023136"/>
    </source>
</evidence>
<sequence length="693" mass="74344">MAAPAEDGARPPRLHRRRMSAPAPRARAAPLRLPPCRPLPLSLEALDLSPAASPAQALASLRFLVLSYLADLERRLALFDTDSPAARALDMLRAIRADVSSHLPDLPDLDLGLVKDVLTLKRPLSYVPTLSARLRTLHRVLADEFPSLDFTLPSRPSFDFSRPSFDFEFSRPSFDFDFEFDFTTPRELLDAFRADVDAFLAELPASLPSLPNLPSLSRVSSSDAAPAESTDADAADAADAAAHTHALLLSAHGTKLLSYTSLPPAWQNNPFVAQNYRFIPLHRPHLFLLSLLPMPRWWHNESLNVYTHLVPLVLWGGAFLWPQLSFGAVMAGLDAYAPEGLKPVGAGLGWAVSWVGWALGCVLPGWLTRDAGRYTLFAAGGVDGTAPPLPLDERLFVLFALACLAASALWHTMAGCAHRGAMETCARVDYVGIGWLIATSIATVVHHGYACAEAAVEATPLGHRVLHPVSSFVEAVGEMHPIERLQELVPGMGGAAPVVETSTASALATAYTYLLAPLVSLPSRAATWAAEWPAYHPVGAACLVLCAAAGVSGNVLPFCEWFNRVEFRLWRTAFFVGISFSALAPLAGIAALQGWGRMVAFVAPLLPSLALYVVGLVFYTAQIPERWVGGVGASGARQGWRGWAGRITDACGGGSHAIWHVCIVLAIRAHRDGIREMRQAAVEGGCAATAGMA</sequence>
<dbReference type="GO" id="GO:0038023">
    <property type="term" value="F:signaling receptor activity"/>
    <property type="evidence" value="ECO:0007669"/>
    <property type="project" value="TreeGrafter"/>
</dbReference>
<protein>
    <submittedName>
        <fullName evidence="8">Hemolysin-III related-domain-containing protein</fullName>
    </submittedName>
</protein>
<keyword evidence="5" id="KW-0862">Zinc</keyword>
<keyword evidence="4 7" id="KW-0472">Membrane</keyword>